<name>A0A9P9CYX3_9HYPO</name>
<dbReference type="AlphaFoldDB" id="A0A9P9CYX3"/>
<feature type="non-terminal residue" evidence="2">
    <location>
        <position position="1"/>
    </location>
</feature>
<dbReference type="OrthoDB" id="4062836at2759"/>
<keyword evidence="1" id="KW-0812">Transmembrane</keyword>
<keyword evidence="1" id="KW-1133">Transmembrane helix</keyword>
<gene>
    <name evidence="2" type="ORF">EDB81DRAFT_672252</name>
</gene>
<protein>
    <submittedName>
        <fullName evidence="2">Uncharacterized protein</fullName>
    </submittedName>
</protein>
<keyword evidence="1" id="KW-0472">Membrane</keyword>
<comment type="caution">
    <text evidence="2">The sequence shown here is derived from an EMBL/GenBank/DDBJ whole genome shotgun (WGS) entry which is preliminary data.</text>
</comment>
<organism evidence="2 3">
    <name type="scientific">Dactylonectria macrodidyma</name>
    <dbReference type="NCBI Taxonomy" id="307937"/>
    <lineage>
        <taxon>Eukaryota</taxon>
        <taxon>Fungi</taxon>
        <taxon>Dikarya</taxon>
        <taxon>Ascomycota</taxon>
        <taxon>Pezizomycotina</taxon>
        <taxon>Sordariomycetes</taxon>
        <taxon>Hypocreomycetidae</taxon>
        <taxon>Hypocreales</taxon>
        <taxon>Nectriaceae</taxon>
        <taxon>Dactylonectria</taxon>
    </lineage>
</organism>
<feature type="transmembrane region" description="Helical" evidence="1">
    <location>
        <begin position="22"/>
        <end position="41"/>
    </location>
</feature>
<proteinExistence type="predicted"/>
<sequence>LFTFCIPYMFNPDEGDLGGKTGFVFTALSAITWLISFFKLLEIKNRTYL</sequence>
<dbReference type="Gene3D" id="1.20.1250.20">
    <property type="entry name" value="MFS general substrate transporter like domains"/>
    <property type="match status" value="1"/>
</dbReference>
<keyword evidence="3" id="KW-1185">Reference proteome</keyword>
<dbReference type="Proteomes" id="UP000738349">
    <property type="component" value="Unassembled WGS sequence"/>
</dbReference>
<dbReference type="EMBL" id="JAGMUV010000046">
    <property type="protein sequence ID" value="KAH7110250.1"/>
    <property type="molecule type" value="Genomic_DNA"/>
</dbReference>
<evidence type="ECO:0000313" key="3">
    <source>
        <dbReference type="Proteomes" id="UP000738349"/>
    </source>
</evidence>
<evidence type="ECO:0000256" key="1">
    <source>
        <dbReference type="SAM" id="Phobius"/>
    </source>
</evidence>
<evidence type="ECO:0000313" key="2">
    <source>
        <dbReference type="EMBL" id="KAH7110250.1"/>
    </source>
</evidence>
<accession>A0A9P9CYX3</accession>
<reference evidence="2" key="1">
    <citation type="journal article" date="2021" name="Nat. Commun.">
        <title>Genetic determinants of endophytism in the Arabidopsis root mycobiome.</title>
        <authorList>
            <person name="Mesny F."/>
            <person name="Miyauchi S."/>
            <person name="Thiergart T."/>
            <person name="Pickel B."/>
            <person name="Atanasova L."/>
            <person name="Karlsson M."/>
            <person name="Huettel B."/>
            <person name="Barry K.W."/>
            <person name="Haridas S."/>
            <person name="Chen C."/>
            <person name="Bauer D."/>
            <person name="Andreopoulos W."/>
            <person name="Pangilinan J."/>
            <person name="LaButti K."/>
            <person name="Riley R."/>
            <person name="Lipzen A."/>
            <person name="Clum A."/>
            <person name="Drula E."/>
            <person name="Henrissat B."/>
            <person name="Kohler A."/>
            <person name="Grigoriev I.V."/>
            <person name="Martin F.M."/>
            <person name="Hacquard S."/>
        </authorList>
    </citation>
    <scope>NUCLEOTIDE SEQUENCE</scope>
    <source>
        <strain evidence="2">MPI-CAGE-AT-0147</strain>
    </source>
</reference>
<dbReference type="InterPro" id="IPR036259">
    <property type="entry name" value="MFS_trans_sf"/>
</dbReference>